<dbReference type="eggNOG" id="COG3279">
    <property type="taxonomic scope" value="Bacteria"/>
</dbReference>
<evidence type="ECO:0000313" key="1">
    <source>
        <dbReference type="EMBL" id="KRL23597.1"/>
    </source>
</evidence>
<proteinExistence type="predicted"/>
<evidence type="ECO:0000313" key="2">
    <source>
        <dbReference type="Proteomes" id="UP000051311"/>
    </source>
</evidence>
<dbReference type="EMBL" id="AZEL01000024">
    <property type="protein sequence ID" value="KRL23597.1"/>
    <property type="molecule type" value="Genomic_DNA"/>
</dbReference>
<protein>
    <submittedName>
        <fullName evidence="1">Uncharacterized protein</fullName>
    </submittedName>
</protein>
<name>A0A0R1NTI9_9LACO</name>
<sequence>MKFKLLIEPKKEELVQAQVHQENEFTNKLKLFVLTNGNSNQIAAYDDKDLIALSFD</sequence>
<comment type="caution">
    <text evidence="1">The sequence shown here is derived from an EMBL/GenBank/DDBJ whole genome shotgun (WGS) entry which is preliminary data.</text>
</comment>
<gene>
    <name evidence="1" type="ORF">FC37_GL000866</name>
</gene>
<dbReference type="Proteomes" id="UP000051311">
    <property type="component" value="Unassembled WGS sequence"/>
</dbReference>
<accession>A0A0R1NTI9</accession>
<reference evidence="1 2" key="1">
    <citation type="journal article" date="2015" name="Genome Announc.">
        <title>Expanding the biotechnology potential of lactobacilli through comparative genomics of 213 strains and associated genera.</title>
        <authorList>
            <person name="Sun Z."/>
            <person name="Harris H.M."/>
            <person name="McCann A."/>
            <person name="Guo C."/>
            <person name="Argimon S."/>
            <person name="Zhang W."/>
            <person name="Yang X."/>
            <person name="Jeffery I.B."/>
            <person name="Cooney J.C."/>
            <person name="Kagawa T.F."/>
            <person name="Liu W."/>
            <person name="Song Y."/>
            <person name="Salvetti E."/>
            <person name="Wrobel A."/>
            <person name="Rasinkangas P."/>
            <person name="Parkhill J."/>
            <person name="Rea M.C."/>
            <person name="O'Sullivan O."/>
            <person name="Ritari J."/>
            <person name="Douillard F.P."/>
            <person name="Paul Ross R."/>
            <person name="Yang R."/>
            <person name="Briner A.E."/>
            <person name="Felis G.E."/>
            <person name="de Vos W.M."/>
            <person name="Barrangou R."/>
            <person name="Klaenhammer T.R."/>
            <person name="Caufield P.W."/>
            <person name="Cui Y."/>
            <person name="Zhang H."/>
            <person name="O'Toole P.W."/>
        </authorList>
    </citation>
    <scope>NUCLEOTIDE SEQUENCE [LARGE SCALE GENOMIC DNA]</scope>
    <source>
        <strain evidence="1 2">DSM 10532</strain>
    </source>
</reference>
<organism evidence="1 2">
    <name type="scientific">Lactobacillus gallinarum DSM 10532 = JCM 2011</name>
    <dbReference type="NCBI Taxonomy" id="1423748"/>
    <lineage>
        <taxon>Bacteria</taxon>
        <taxon>Bacillati</taxon>
        <taxon>Bacillota</taxon>
        <taxon>Bacilli</taxon>
        <taxon>Lactobacillales</taxon>
        <taxon>Lactobacillaceae</taxon>
        <taxon>Lactobacillus</taxon>
    </lineage>
</organism>
<dbReference type="PATRIC" id="fig|1423748.3.peg.910"/>
<dbReference type="STRING" id="1423748.FC37_GL000866"/>
<dbReference type="AlphaFoldDB" id="A0A0R1NTI9"/>